<feature type="region of interest" description="Disordered" evidence="3">
    <location>
        <begin position="235"/>
        <end position="257"/>
    </location>
</feature>
<feature type="compositionally biased region" description="Polar residues" evidence="3">
    <location>
        <begin position="238"/>
        <end position="253"/>
    </location>
</feature>
<reference evidence="5 6" key="1">
    <citation type="journal article" date="2023" name="Arcadia Sci">
        <title>De novo assembly of a long-read Amblyomma americanum tick genome.</title>
        <authorList>
            <person name="Chou S."/>
            <person name="Poskanzer K.E."/>
            <person name="Rollins M."/>
            <person name="Thuy-Boun P.S."/>
        </authorList>
    </citation>
    <scope>NUCLEOTIDE SEQUENCE [LARGE SCALE GENOMIC DNA]</scope>
    <source>
        <strain evidence="5">F_SG_1</strain>
        <tissue evidence="5">Salivary glands</tissue>
    </source>
</reference>
<evidence type="ECO:0000313" key="5">
    <source>
        <dbReference type="EMBL" id="KAK8769419.1"/>
    </source>
</evidence>
<evidence type="ECO:0000256" key="3">
    <source>
        <dbReference type="SAM" id="MobiDB-lite"/>
    </source>
</evidence>
<dbReference type="GO" id="GO:0008146">
    <property type="term" value="F:sulfotransferase activity"/>
    <property type="evidence" value="ECO:0007669"/>
    <property type="project" value="InterPro"/>
</dbReference>
<dbReference type="PANTHER" id="PTHR11783">
    <property type="entry name" value="SULFOTRANSFERASE SULT"/>
    <property type="match status" value="1"/>
</dbReference>
<gene>
    <name evidence="5" type="ORF">V5799_014115</name>
</gene>
<dbReference type="SUPFAM" id="SSF52540">
    <property type="entry name" value="P-loop containing nucleoside triphosphate hydrolases"/>
    <property type="match status" value="1"/>
</dbReference>
<dbReference type="Proteomes" id="UP001321473">
    <property type="component" value="Unassembled WGS sequence"/>
</dbReference>
<dbReference type="InterPro" id="IPR027417">
    <property type="entry name" value="P-loop_NTPase"/>
</dbReference>
<evidence type="ECO:0000313" key="6">
    <source>
        <dbReference type="Proteomes" id="UP001321473"/>
    </source>
</evidence>
<dbReference type="EMBL" id="JARKHS020022621">
    <property type="protein sequence ID" value="KAK8769419.1"/>
    <property type="molecule type" value="Genomic_DNA"/>
</dbReference>
<dbReference type="Gene3D" id="3.40.50.300">
    <property type="entry name" value="P-loop containing nucleotide triphosphate hydrolases"/>
    <property type="match status" value="1"/>
</dbReference>
<protein>
    <recommendedName>
        <fullName evidence="4">Sulfotransferase domain-containing protein</fullName>
    </recommendedName>
</protein>
<comment type="similarity">
    <text evidence="1">Belongs to the sulfotransferase 1 family.</text>
</comment>
<comment type="caution">
    <text evidence="5">The sequence shown here is derived from an EMBL/GenBank/DDBJ whole genome shotgun (WGS) entry which is preliminary data.</text>
</comment>
<name>A0AAQ4E3Z3_AMBAM</name>
<sequence>MASEAFRNIDGLHICKHFPEDAVRSTLAYKPQPGDLFIVTYPKCGTSWMQQIVYNILMNGDLPEDKTDAILRLPFLEIQGADAATYGLKPGAYKTHLPFHMHPYSPDAKYIYVVRNPYDCCVSFYHHTRNFPMYHFENGTFDEFLDKFVAGKVDFGDYCDHLLSWYEHRNDANVLFLTFEDIKRDTKTAVLRVAEFMGKNYGSRLGEDQALLEKIVKAVSFESMKDALNAKFDAKRSQGGNARPNSSGSVNTPSKKDWNSAQLKGLEAFKTYFAKPMKGDFARKGAVGDWKQAFNSEQIAKMKRYIALKTAGSDVMNLWKDIPIEYDTRC</sequence>
<dbReference type="Pfam" id="PF00685">
    <property type="entry name" value="Sulfotransfer_1"/>
    <property type="match status" value="1"/>
</dbReference>
<proteinExistence type="inferred from homology"/>
<dbReference type="InterPro" id="IPR000863">
    <property type="entry name" value="Sulfotransferase_dom"/>
</dbReference>
<feature type="domain" description="Sulfotransferase" evidence="4">
    <location>
        <begin position="34"/>
        <end position="258"/>
    </location>
</feature>
<keyword evidence="6" id="KW-1185">Reference proteome</keyword>
<accession>A0AAQ4E3Z3</accession>
<keyword evidence="2" id="KW-0808">Transferase</keyword>
<evidence type="ECO:0000256" key="2">
    <source>
        <dbReference type="ARBA" id="ARBA00022679"/>
    </source>
</evidence>
<dbReference type="AlphaFoldDB" id="A0AAQ4E3Z3"/>
<evidence type="ECO:0000256" key="1">
    <source>
        <dbReference type="ARBA" id="ARBA00005771"/>
    </source>
</evidence>
<organism evidence="5 6">
    <name type="scientific">Amblyomma americanum</name>
    <name type="common">Lone star tick</name>
    <dbReference type="NCBI Taxonomy" id="6943"/>
    <lineage>
        <taxon>Eukaryota</taxon>
        <taxon>Metazoa</taxon>
        <taxon>Ecdysozoa</taxon>
        <taxon>Arthropoda</taxon>
        <taxon>Chelicerata</taxon>
        <taxon>Arachnida</taxon>
        <taxon>Acari</taxon>
        <taxon>Parasitiformes</taxon>
        <taxon>Ixodida</taxon>
        <taxon>Ixodoidea</taxon>
        <taxon>Ixodidae</taxon>
        <taxon>Amblyomminae</taxon>
        <taxon>Amblyomma</taxon>
    </lineage>
</organism>
<evidence type="ECO:0000259" key="4">
    <source>
        <dbReference type="Pfam" id="PF00685"/>
    </source>
</evidence>